<feature type="transmembrane region" description="Helical" evidence="6">
    <location>
        <begin position="78"/>
        <end position="100"/>
    </location>
</feature>
<dbReference type="EMBL" id="FODT01000007">
    <property type="protein sequence ID" value="SEP03834.1"/>
    <property type="molecule type" value="Genomic_DNA"/>
</dbReference>
<keyword evidence="5 6" id="KW-0472">Membrane</keyword>
<dbReference type="InterPro" id="IPR050833">
    <property type="entry name" value="Poly_Biosynth_Transport"/>
</dbReference>
<dbReference type="GO" id="GO:0005886">
    <property type="term" value="C:plasma membrane"/>
    <property type="evidence" value="ECO:0007669"/>
    <property type="project" value="UniProtKB-SubCell"/>
</dbReference>
<keyword evidence="4 6" id="KW-1133">Transmembrane helix</keyword>
<evidence type="ECO:0000256" key="5">
    <source>
        <dbReference type="ARBA" id="ARBA00023136"/>
    </source>
</evidence>
<organism evidence="7 8">
    <name type="scientific">Rhodopseudomonas pseudopalustris</name>
    <dbReference type="NCBI Taxonomy" id="1513892"/>
    <lineage>
        <taxon>Bacteria</taxon>
        <taxon>Pseudomonadati</taxon>
        <taxon>Pseudomonadota</taxon>
        <taxon>Alphaproteobacteria</taxon>
        <taxon>Hyphomicrobiales</taxon>
        <taxon>Nitrobacteraceae</taxon>
        <taxon>Rhodopseudomonas</taxon>
    </lineage>
</organism>
<dbReference type="AlphaFoldDB" id="A0A1H8ULT2"/>
<evidence type="ECO:0000313" key="8">
    <source>
        <dbReference type="Proteomes" id="UP000199615"/>
    </source>
</evidence>
<feature type="transmembrane region" description="Helical" evidence="6">
    <location>
        <begin position="39"/>
        <end position="57"/>
    </location>
</feature>
<protein>
    <submittedName>
        <fullName evidence="7">Membrane protein involved in the export of O-antigen and teichoic acid</fullName>
    </submittedName>
</protein>
<dbReference type="PANTHER" id="PTHR30250">
    <property type="entry name" value="PST FAMILY PREDICTED COLANIC ACID TRANSPORTER"/>
    <property type="match status" value="1"/>
</dbReference>
<proteinExistence type="predicted"/>
<dbReference type="Proteomes" id="UP000199615">
    <property type="component" value="Unassembled WGS sequence"/>
</dbReference>
<dbReference type="Pfam" id="PF13440">
    <property type="entry name" value="Polysacc_synt_3"/>
    <property type="match status" value="1"/>
</dbReference>
<comment type="subcellular location">
    <subcellularLocation>
        <location evidence="1">Cell membrane</location>
        <topology evidence="1">Multi-pass membrane protein</topology>
    </subcellularLocation>
</comment>
<feature type="transmembrane region" description="Helical" evidence="6">
    <location>
        <begin position="326"/>
        <end position="346"/>
    </location>
</feature>
<keyword evidence="8" id="KW-1185">Reference proteome</keyword>
<reference evidence="8" key="1">
    <citation type="submission" date="2016-10" db="EMBL/GenBank/DDBJ databases">
        <authorList>
            <person name="Varghese N."/>
            <person name="Submissions S."/>
        </authorList>
    </citation>
    <scope>NUCLEOTIDE SEQUENCE [LARGE SCALE GENOMIC DNA]</scope>
    <source>
        <strain evidence="8">DSM 123</strain>
    </source>
</reference>
<feature type="transmembrane region" description="Helical" evidence="6">
    <location>
        <begin position="417"/>
        <end position="434"/>
    </location>
</feature>
<evidence type="ECO:0000313" key="7">
    <source>
        <dbReference type="EMBL" id="SEP03834.1"/>
    </source>
</evidence>
<feature type="transmembrane region" description="Helical" evidence="6">
    <location>
        <begin position="112"/>
        <end position="135"/>
    </location>
</feature>
<sequence length="474" mass="50849">MTISIPFLRHTAILMGGTALAQALALLAAPVLTRLYQPADFGVFAAVTAAAAILSIISTLRYELAIVLPKSEAEAADLTLIAMGTAVAFAVAAFVLPWLLPSSVERLLGPLAPLWWSVPVLALLMASTQILNCVANRHRAYRAIASGLLLQQGGTAGFSILIAAFAMMQNGLVVGRLAGQFGAVAGLAILLRYAFAARGALNWRQIREAASRYRQFPIFNVPYSLFGTVSKEFLVLAFTATGHLSAAGFYGLARTVLTVPISFLSSSLSQVFYKEAATSIGTPAFESLMLGLLRGIACGMAPLFVFAWFWSPLAFALIFGENWREAGQYASILMPMAFLALFTSWPERIFEVRSKQQYALGIQATFDIASLLTVILLLNNGYSEIAVARAYVAIQIAYHVSYLFAVFVLSGLGARRYLGFLLLLASAVAVSLAIQLPIQRYGPPDYVGMLFGALAAIAVAAPCAIYSFRSRARS</sequence>
<feature type="transmembrane region" description="Helical" evidence="6">
    <location>
        <begin position="446"/>
        <end position="468"/>
    </location>
</feature>
<keyword evidence="2" id="KW-1003">Cell membrane</keyword>
<gene>
    <name evidence="7" type="ORF">SAMN05444123_107116</name>
</gene>
<feature type="transmembrane region" description="Helical" evidence="6">
    <location>
        <begin position="358"/>
        <end position="378"/>
    </location>
</feature>
<evidence type="ECO:0000256" key="2">
    <source>
        <dbReference type="ARBA" id="ARBA00022475"/>
    </source>
</evidence>
<feature type="transmembrane region" description="Helical" evidence="6">
    <location>
        <begin position="173"/>
        <end position="195"/>
    </location>
</feature>
<feature type="transmembrane region" description="Helical" evidence="6">
    <location>
        <begin position="12"/>
        <end position="33"/>
    </location>
</feature>
<evidence type="ECO:0000256" key="1">
    <source>
        <dbReference type="ARBA" id="ARBA00004651"/>
    </source>
</evidence>
<accession>A0A1H8ULT2</accession>
<name>A0A1H8ULT2_9BRAD</name>
<keyword evidence="3 6" id="KW-0812">Transmembrane</keyword>
<feature type="transmembrane region" description="Helical" evidence="6">
    <location>
        <begin position="390"/>
        <end position="410"/>
    </location>
</feature>
<evidence type="ECO:0000256" key="4">
    <source>
        <dbReference type="ARBA" id="ARBA00022989"/>
    </source>
</evidence>
<feature type="transmembrane region" description="Helical" evidence="6">
    <location>
        <begin position="296"/>
        <end position="320"/>
    </location>
</feature>
<evidence type="ECO:0000256" key="6">
    <source>
        <dbReference type="SAM" id="Phobius"/>
    </source>
</evidence>
<dbReference type="PANTHER" id="PTHR30250:SF11">
    <property type="entry name" value="O-ANTIGEN TRANSPORTER-RELATED"/>
    <property type="match status" value="1"/>
</dbReference>
<evidence type="ECO:0000256" key="3">
    <source>
        <dbReference type="ARBA" id="ARBA00022692"/>
    </source>
</evidence>
<feature type="transmembrane region" description="Helical" evidence="6">
    <location>
        <begin position="147"/>
        <end position="167"/>
    </location>
</feature>